<proteinExistence type="predicted"/>
<protein>
    <submittedName>
        <fullName evidence="1">Capsule polysaccharide biosynthesis family protein</fullName>
    </submittedName>
</protein>
<dbReference type="EMBL" id="JNHK01000038">
    <property type="protein sequence ID" value="KDS40316.1"/>
    <property type="molecule type" value="Genomic_DNA"/>
</dbReference>
<dbReference type="Proteomes" id="UP000027850">
    <property type="component" value="Unassembled WGS sequence"/>
</dbReference>
<comment type="caution">
    <text evidence="1">The sequence shown here is derived from an EMBL/GenBank/DDBJ whole genome shotgun (WGS) entry which is preliminary data.</text>
</comment>
<sequence length="461" mass="52816">MATLDSLVAEILEVEERYNLNKINISGIPAWPILKYRLRGHYLISKGVTDITLAKNNKTKRSIRSVKYWFISLFQLLSLLFSKKNVKYCFVGFTRLENVNNKRIDKFFDPIIKCCELEENDYLYFNNEISHPADRSDEHPIVYTDIIRTLSLLCGVIISPFVYLLNKKEFQKLNNVTTDYFTKDKKAKLYSILKICSFTVQRVMYRRIFKNTKPGVIIGVSRITFLPQALAAKSLGIKVVEMQHGITLGRTPQYSGEYNPKIDPDVFCAFGNSCPLDVFGIDPLKIVNIGWALKSYLKTSLNVEEFDPNYVLFISDPEISDYILSTVLKLASMHPDVNFHIRRHPQERYGQKQITLIDDVQNVKDVTSTECSQIAIMRYKYIVGENSSVVFEAISAGKMVARLNCEGMTAMGYNPSVKDGFYYINEIGDFEEFINQREATGAETVAYSDFNTIIFKSVINN</sequence>
<gene>
    <name evidence="1" type="ORF">M091_2417</name>
    <name evidence="4" type="ORF">M091_3438</name>
    <name evidence="3" type="ORF">M091_3827</name>
    <name evidence="2" type="ORF">M091_3939</name>
</gene>
<dbReference type="EMBL" id="JNHK01000027">
    <property type="protein sequence ID" value="KDS40567.1"/>
    <property type="molecule type" value="Genomic_DNA"/>
</dbReference>
<dbReference type="EMBL" id="JNHK01000012">
    <property type="protein sequence ID" value="KDS41489.1"/>
    <property type="molecule type" value="Genomic_DNA"/>
</dbReference>
<evidence type="ECO:0000313" key="5">
    <source>
        <dbReference type="Proteomes" id="UP000027850"/>
    </source>
</evidence>
<evidence type="ECO:0000313" key="4">
    <source>
        <dbReference type="EMBL" id="KDS41489.1"/>
    </source>
</evidence>
<dbReference type="AlphaFoldDB" id="A0AB34LAW4"/>
<dbReference type="RefSeq" id="WP_036617778.1">
    <property type="nucleotide sequence ID" value="NZ_JNHK01000012.1"/>
</dbReference>
<reference evidence="1 5" key="1">
    <citation type="submission" date="2014-04" db="EMBL/GenBank/DDBJ databases">
        <authorList>
            <person name="Sears C."/>
            <person name="Carroll K."/>
            <person name="Sack B.R."/>
            <person name="Qadri F."/>
            <person name="Myers L.L."/>
            <person name="Chung G.-T."/>
            <person name="Escheverria P."/>
            <person name="Fraser C.M."/>
            <person name="Sadzewicz L."/>
            <person name="Shefchek K.A."/>
            <person name="Tallon L."/>
            <person name="Das S.P."/>
            <person name="Daugherty S."/>
            <person name="Mongodin E.F."/>
        </authorList>
    </citation>
    <scope>NUCLEOTIDE SEQUENCE [LARGE SCALE GENOMIC DNA]</scope>
    <source>
        <strain evidence="1 5">3776 D15 i</strain>
    </source>
</reference>
<evidence type="ECO:0000313" key="2">
    <source>
        <dbReference type="EMBL" id="KDS40316.1"/>
    </source>
</evidence>
<dbReference type="SUPFAM" id="SSF53756">
    <property type="entry name" value="UDP-Glycosyltransferase/glycogen phosphorylase"/>
    <property type="match status" value="1"/>
</dbReference>
<accession>A0AB34LAW4</accession>
<evidence type="ECO:0000313" key="3">
    <source>
        <dbReference type="EMBL" id="KDS40567.1"/>
    </source>
</evidence>
<evidence type="ECO:0000313" key="1">
    <source>
        <dbReference type="EMBL" id="KDS35539.1"/>
    </source>
</evidence>
<name>A0AB34LAW4_PARDI</name>
<dbReference type="EMBL" id="JNHK01000094">
    <property type="protein sequence ID" value="KDS35539.1"/>
    <property type="molecule type" value="Genomic_DNA"/>
</dbReference>
<organism evidence="1 5">
    <name type="scientific">Parabacteroides distasonis str. 3776 D15 i</name>
    <dbReference type="NCBI Taxonomy" id="1339342"/>
    <lineage>
        <taxon>Bacteria</taxon>
        <taxon>Pseudomonadati</taxon>
        <taxon>Bacteroidota</taxon>
        <taxon>Bacteroidia</taxon>
        <taxon>Bacteroidales</taxon>
        <taxon>Tannerellaceae</taxon>
        <taxon>Parabacteroides</taxon>
    </lineage>
</organism>